<dbReference type="EMBL" id="UINC01107799">
    <property type="protein sequence ID" value="SVC73442.1"/>
    <property type="molecule type" value="Genomic_DNA"/>
</dbReference>
<proteinExistence type="predicted"/>
<organism evidence="1">
    <name type="scientific">marine metagenome</name>
    <dbReference type="NCBI Taxonomy" id="408172"/>
    <lineage>
        <taxon>unclassified sequences</taxon>
        <taxon>metagenomes</taxon>
        <taxon>ecological metagenomes</taxon>
    </lineage>
</organism>
<protein>
    <submittedName>
        <fullName evidence="1">Uncharacterized protein</fullName>
    </submittedName>
</protein>
<sequence>MEYDMEKKIFKKFAASAALLGLLSFIAGPVHA</sequence>
<reference evidence="1" key="1">
    <citation type="submission" date="2018-05" db="EMBL/GenBank/DDBJ databases">
        <authorList>
            <person name="Lanie J.A."/>
            <person name="Ng W.-L."/>
            <person name="Kazmierczak K.M."/>
            <person name="Andrzejewski T.M."/>
            <person name="Davidsen T.M."/>
            <person name="Wayne K.J."/>
            <person name="Tettelin H."/>
            <person name="Glass J.I."/>
            <person name="Rusch D."/>
            <person name="Podicherti R."/>
            <person name="Tsui H.-C.T."/>
            <person name="Winkler M.E."/>
        </authorList>
    </citation>
    <scope>NUCLEOTIDE SEQUENCE</scope>
</reference>
<feature type="non-terminal residue" evidence="1">
    <location>
        <position position="32"/>
    </location>
</feature>
<dbReference type="AlphaFoldDB" id="A0A382PN84"/>
<name>A0A382PN84_9ZZZZ</name>
<evidence type="ECO:0000313" key="1">
    <source>
        <dbReference type="EMBL" id="SVC73442.1"/>
    </source>
</evidence>
<gene>
    <name evidence="1" type="ORF">METZ01_LOCUS326296</name>
</gene>
<accession>A0A382PN84</accession>